<keyword evidence="1 2" id="KW-0732">Signal</keyword>
<dbReference type="Pfam" id="PF09118">
    <property type="entry name" value="GO-like_E_set"/>
    <property type="match status" value="1"/>
</dbReference>
<dbReference type="Proteomes" id="UP001211907">
    <property type="component" value="Unassembled WGS sequence"/>
</dbReference>
<evidence type="ECO:0000256" key="2">
    <source>
        <dbReference type="SAM" id="SignalP"/>
    </source>
</evidence>
<dbReference type="InterPro" id="IPR009880">
    <property type="entry name" value="Glyoxal_oxidase_N"/>
</dbReference>
<gene>
    <name evidence="5" type="ORF">HK100_001639</name>
</gene>
<evidence type="ECO:0000313" key="6">
    <source>
        <dbReference type="Proteomes" id="UP001211907"/>
    </source>
</evidence>
<evidence type="ECO:0000259" key="4">
    <source>
        <dbReference type="Pfam" id="PF09118"/>
    </source>
</evidence>
<name>A0AAD5T8B9_9FUNG</name>
<evidence type="ECO:0008006" key="7">
    <source>
        <dbReference type="Google" id="ProtNLM"/>
    </source>
</evidence>
<feature type="domain" description="Glyoxal oxidase N-terminal" evidence="3">
    <location>
        <begin position="135"/>
        <end position="435"/>
    </location>
</feature>
<evidence type="ECO:0000313" key="5">
    <source>
        <dbReference type="EMBL" id="KAJ3136546.1"/>
    </source>
</evidence>
<dbReference type="AlphaFoldDB" id="A0AAD5T8B9"/>
<feature type="domain" description="Galactose oxidase-like Early set" evidence="4">
    <location>
        <begin position="492"/>
        <end position="579"/>
    </location>
</feature>
<keyword evidence="6" id="KW-1185">Reference proteome</keyword>
<feature type="chain" id="PRO_5042222007" description="Glyoxal oxidase" evidence="2">
    <location>
        <begin position="21"/>
        <end position="617"/>
    </location>
</feature>
<dbReference type="InterPro" id="IPR011043">
    <property type="entry name" value="Gal_Oxase/kelch_b-propeller"/>
</dbReference>
<dbReference type="Pfam" id="PF07250">
    <property type="entry name" value="Glyoxal_oxid_N"/>
    <property type="match status" value="1"/>
</dbReference>
<organism evidence="5 6">
    <name type="scientific">Physocladia obscura</name>
    <dbReference type="NCBI Taxonomy" id="109957"/>
    <lineage>
        <taxon>Eukaryota</taxon>
        <taxon>Fungi</taxon>
        <taxon>Fungi incertae sedis</taxon>
        <taxon>Chytridiomycota</taxon>
        <taxon>Chytridiomycota incertae sedis</taxon>
        <taxon>Chytridiomycetes</taxon>
        <taxon>Chytridiales</taxon>
        <taxon>Chytriomycetaceae</taxon>
        <taxon>Physocladia</taxon>
    </lineage>
</organism>
<dbReference type="InterPro" id="IPR037293">
    <property type="entry name" value="Gal_Oxidase_central_sf"/>
</dbReference>
<feature type="signal peptide" evidence="2">
    <location>
        <begin position="1"/>
        <end position="20"/>
    </location>
</feature>
<dbReference type="PANTHER" id="PTHR32208">
    <property type="entry name" value="SECRETED PROTEIN-RELATED"/>
    <property type="match status" value="1"/>
</dbReference>
<proteinExistence type="predicted"/>
<comment type="caution">
    <text evidence="5">The sequence shown here is derived from an EMBL/GenBank/DDBJ whole genome shotgun (WGS) entry which is preliminary data.</text>
</comment>
<protein>
    <recommendedName>
        <fullName evidence="7">Glyoxal oxidase</fullName>
    </recommendedName>
</protein>
<evidence type="ECO:0000256" key="1">
    <source>
        <dbReference type="ARBA" id="ARBA00022729"/>
    </source>
</evidence>
<accession>A0AAD5T8B9</accession>
<dbReference type="CDD" id="cd02851">
    <property type="entry name" value="E_set_GO_C"/>
    <property type="match status" value="1"/>
</dbReference>
<dbReference type="SUPFAM" id="SSF50965">
    <property type="entry name" value="Galactose oxidase, central domain"/>
    <property type="match status" value="1"/>
</dbReference>
<dbReference type="EMBL" id="JADGJH010000136">
    <property type="protein sequence ID" value="KAJ3136546.1"/>
    <property type="molecule type" value="Genomic_DNA"/>
</dbReference>
<reference evidence="5" key="1">
    <citation type="submission" date="2020-05" db="EMBL/GenBank/DDBJ databases">
        <title>Phylogenomic resolution of chytrid fungi.</title>
        <authorList>
            <person name="Stajich J.E."/>
            <person name="Amses K."/>
            <person name="Simmons R."/>
            <person name="Seto K."/>
            <person name="Myers J."/>
            <person name="Bonds A."/>
            <person name="Quandt C.A."/>
            <person name="Barry K."/>
            <person name="Liu P."/>
            <person name="Grigoriev I."/>
            <person name="Longcore J.E."/>
            <person name="James T.Y."/>
        </authorList>
    </citation>
    <scope>NUCLEOTIDE SEQUENCE</scope>
    <source>
        <strain evidence="5">JEL0513</strain>
    </source>
</reference>
<dbReference type="InterPro" id="IPR015202">
    <property type="entry name" value="GO-like_E_set"/>
</dbReference>
<evidence type="ECO:0000259" key="3">
    <source>
        <dbReference type="Pfam" id="PF07250"/>
    </source>
</evidence>
<dbReference type="InterPro" id="IPR013783">
    <property type="entry name" value="Ig-like_fold"/>
</dbReference>
<sequence>MSKLYALAVVLWAVAGGVDAGATKPGWRVLGNVFSCLLWLCLVPKKLTIYGKNYPWISNYTNGATSTIITIDPDVGSISYVVNPLLYNAFCAGHSQAADGGIHVIGGDYQSSSFLSDHSYGPNYSMVDNETFLFNGIDRIRLYELPSTNTDIESGSGWTEELVMTTARWYPTVVTLGDGTVFIAGGDTRNINFDNLTDTINPTYEFYPSRYKASLFSSLLQWSFPHNLYPISFALPGGKILLLASNRTVLIDPDVDPGDNEANTVSIASLPVLDHAPWIYPHTPTSFILPIRESNNYSLTIMVCGGTKNSSFYASSDCVAIDNPEFPNAQWKIMPNMPSARLMPDSAILPDGTILLTNGVGWGQAGGNAGQNNFGAAPVFTTDLYHPENNTWTSLELSTVARMYHSGAILLNDGSVITTGSEMANYLEFWGTPTTVGPDAAFANLSQGYNQNCYPVVEIACTLPWELRIEQYTPSYLTSGNPRPIVKPFATGTVLTYNSTVAIQLDSTGADVQQISLIRYTTTTHSTNTDQRLIIPILLYVNKTVAIFRIPPNGSVAPPGNWHVFAVSGSGVPSIAQTVLLGNGTVTTVPIPTTSSSSRQHAGAVVLAAMWIIFLAY</sequence>
<dbReference type="InterPro" id="IPR014756">
    <property type="entry name" value="Ig_E-set"/>
</dbReference>
<dbReference type="SUPFAM" id="SSF81296">
    <property type="entry name" value="E set domains"/>
    <property type="match status" value="1"/>
</dbReference>
<dbReference type="Gene3D" id="2.130.10.80">
    <property type="entry name" value="Galactose oxidase/kelch, beta-propeller"/>
    <property type="match status" value="1"/>
</dbReference>
<dbReference type="PANTHER" id="PTHR32208:SF21">
    <property type="entry name" value="LOW QUALITY PROTEIN: ALDEHYDE OXIDASE GLOX-LIKE"/>
    <property type="match status" value="1"/>
</dbReference>
<dbReference type="Gene3D" id="2.60.40.10">
    <property type="entry name" value="Immunoglobulins"/>
    <property type="match status" value="1"/>
</dbReference>